<evidence type="ECO:0000313" key="4">
    <source>
        <dbReference type="Proteomes" id="UP001609176"/>
    </source>
</evidence>
<dbReference type="Proteomes" id="UP001609219">
    <property type="component" value="Unassembled WGS sequence"/>
</dbReference>
<organism evidence="3 4">
    <name type="scientific">Antrihabitans spumae</name>
    <dbReference type="NCBI Taxonomy" id="3373370"/>
    <lineage>
        <taxon>Bacteria</taxon>
        <taxon>Bacillati</taxon>
        <taxon>Actinomycetota</taxon>
        <taxon>Actinomycetes</taxon>
        <taxon>Mycobacteriales</taxon>
        <taxon>Nocardiaceae</taxon>
        <taxon>Antrihabitans</taxon>
    </lineage>
</organism>
<feature type="transmembrane region" description="Helical" evidence="1">
    <location>
        <begin position="22"/>
        <end position="41"/>
    </location>
</feature>
<evidence type="ECO:0000313" key="5">
    <source>
        <dbReference type="Proteomes" id="UP001609219"/>
    </source>
</evidence>
<sequence>MSTLTGTWRLTLVALRRDRVKLLVWIVGIALITLGMASTMLSEYPTAAERQIAATLIANSPGLLIIRGAAPAISPGGLALSEGTVFWGIFAALMSILAVIRHTRQNEETGRAELVGSGVVSRYAGLIAALIVAVAANILLAGLVSLVLIAKNLPLEGSLAAGIGIGAVGIAYAAIAAVAAQMFESTRTASGLAVSILGVTYLLRGVGDALGTVRADGATISSAWPSWLSPIG</sequence>
<proteinExistence type="predicted"/>
<keyword evidence="1" id="KW-0812">Transmembrane</keyword>
<protein>
    <recommendedName>
        <fullName evidence="6">ABC transporter permease</fullName>
    </recommendedName>
</protein>
<comment type="caution">
    <text evidence="3">The sequence shown here is derived from an EMBL/GenBank/DDBJ whole genome shotgun (WGS) entry which is preliminary data.</text>
</comment>
<keyword evidence="1" id="KW-0472">Membrane</keyword>
<dbReference type="Proteomes" id="UP001609176">
    <property type="component" value="Unassembled WGS sequence"/>
</dbReference>
<name>A0ABW7KSG7_9NOCA</name>
<keyword evidence="1" id="KW-1133">Transmembrane helix</keyword>
<gene>
    <name evidence="3" type="ORF">ACHIPV_26415</name>
    <name evidence="2" type="ORF">ACHIRB_03190</name>
</gene>
<feature type="transmembrane region" description="Helical" evidence="1">
    <location>
        <begin position="85"/>
        <end position="102"/>
    </location>
</feature>
<feature type="transmembrane region" description="Helical" evidence="1">
    <location>
        <begin position="123"/>
        <end position="147"/>
    </location>
</feature>
<evidence type="ECO:0008006" key="6">
    <source>
        <dbReference type="Google" id="ProtNLM"/>
    </source>
</evidence>
<reference evidence="4 5" key="1">
    <citation type="submission" date="2024-10" db="EMBL/GenBank/DDBJ databases">
        <authorList>
            <person name="Riesco R."/>
        </authorList>
    </citation>
    <scope>NUCLEOTIDE SEQUENCE [LARGE SCALE GENOMIC DNA]</scope>
    <source>
        <strain evidence="3 4">NCIMB 15448</strain>
        <strain evidence="2 5">NCIMB 15450</strain>
    </source>
</reference>
<evidence type="ECO:0000256" key="1">
    <source>
        <dbReference type="SAM" id="Phobius"/>
    </source>
</evidence>
<dbReference type="EMBL" id="JBIMSP010000072">
    <property type="protein sequence ID" value="MFH5245385.1"/>
    <property type="molecule type" value="Genomic_DNA"/>
</dbReference>
<feature type="transmembrane region" description="Helical" evidence="1">
    <location>
        <begin position="159"/>
        <end position="180"/>
    </location>
</feature>
<evidence type="ECO:0000313" key="2">
    <source>
        <dbReference type="EMBL" id="MFH5227595.1"/>
    </source>
</evidence>
<dbReference type="RefSeq" id="WP_395126226.1">
    <property type="nucleotide sequence ID" value="NZ_JBIMSN010000012.1"/>
</dbReference>
<accession>A0ABW7KSG7</accession>
<dbReference type="EMBL" id="JBIMSN010000012">
    <property type="protein sequence ID" value="MFH5227595.1"/>
    <property type="molecule type" value="Genomic_DNA"/>
</dbReference>
<evidence type="ECO:0000313" key="3">
    <source>
        <dbReference type="EMBL" id="MFH5245385.1"/>
    </source>
</evidence>
<keyword evidence="5" id="KW-1185">Reference proteome</keyword>